<accession>A0AAX3SWT9</accession>
<evidence type="ECO:0000313" key="11">
    <source>
        <dbReference type="EMBL" id="WFG95725.1"/>
    </source>
</evidence>
<dbReference type="Pfam" id="PF02384">
    <property type="entry name" value="N6_Mtase"/>
    <property type="match status" value="1"/>
</dbReference>
<dbReference type="PRINTS" id="PR00507">
    <property type="entry name" value="N12N6MTFRASE"/>
</dbReference>
<dbReference type="Gene3D" id="3.90.220.20">
    <property type="entry name" value="DNA methylase specificity domains"/>
    <property type="match status" value="1"/>
</dbReference>
<dbReference type="PANTHER" id="PTHR42933">
    <property type="entry name" value="SLR6095 PROTEIN"/>
    <property type="match status" value="1"/>
</dbReference>
<feature type="domain" description="DNA methylase adenine-specific" evidence="10">
    <location>
        <begin position="293"/>
        <end position="557"/>
    </location>
</feature>
<organism evidence="11 12">
    <name type="scientific">Spiroplasma citri</name>
    <dbReference type="NCBI Taxonomy" id="2133"/>
    <lineage>
        <taxon>Bacteria</taxon>
        <taxon>Bacillati</taxon>
        <taxon>Mycoplasmatota</taxon>
        <taxon>Mollicutes</taxon>
        <taxon>Entomoplasmatales</taxon>
        <taxon>Spiroplasmataceae</taxon>
        <taxon>Spiroplasma</taxon>
    </lineage>
</organism>
<evidence type="ECO:0000256" key="6">
    <source>
        <dbReference type="ARBA" id="ARBA00022747"/>
    </source>
</evidence>
<protein>
    <recommendedName>
        <fullName evidence="2">site-specific DNA-methyltransferase (adenine-specific)</fullName>
        <ecNumber evidence="2">2.1.1.72</ecNumber>
    </recommendedName>
</protein>
<gene>
    <name evidence="11" type="ORF">M0C40_06380</name>
</gene>
<keyword evidence="4" id="KW-0808">Transferase</keyword>
<dbReference type="InterPro" id="IPR051537">
    <property type="entry name" value="DNA_Adenine_Mtase"/>
</dbReference>
<dbReference type="GO" id="GO:0008170">
    <property type="term" value="F:N-methyltransferase activity"/>
    <property type="evidence" value="ECO:0007669"/>
    <property type="project" value="InterPro"/>
</dbReference>
<keyword evidence="7" id="KW-0238">DNA-binding</keyword>
<evidence type="ECO:0000259" key="9">
    <source>
        <dbReference type="Pfam" id="PF01420"/>
    </source>
</evidence>
<dbReference type="Gene3D" id="3.40.50.150">
    <property type="entry name" value="Vaccinia Virus protein VP39"/>
    <property type="match status" value="1"/>
</dbReference>
<dbReference type="InterPro" id="IPR029063">
    <property type="entry name" value="SAM-dependent_MTases_sf"/>
</dbReference>
<comment type="similarity">
    <text evidence="1">Belongs to the type-I restriction system S methylase family.</text>
</comment>
<evidence type="ECO:0000256" key="3">
    <source>
        <dbReference type="ARBA" id="ARBA00022603"/>
    </source>
</evidence>
<proteinExistence type="inferred from homology"/>
<feature type="domain" description="Type I restriction modification DNA specificity" evidence="9">
    <location>
        <begin position="633"/>
        <end position="771"/>
    </location>
</feature>
<dbReference type="GO" id="GO:0009307">
    <property type="term" value="P:DNA restriction-modification system"/>
    <property type="evidence" value="ECO:0007669"/>
    <property type="project" value="UniProtKB-KW"/>
</dbReference>
<keyword evidence="6" id="KW-0680">Restriction system</keyword>
<dbReference type="InterPro" id="IPR000055">
    <property type="entry name" value="Restrct_endonuc_typeI_TRD"/>
</dbReference>
<evidence type="ECO:0000313" key="12">
    <source>
        <dbReference type="Proteomes" id="UP001214629"/>
    </source>
</evidence>
<sequence length="796" mass="91657">MANERITENIVRDKLQRLNYYSNNDIVIDEQISSNEKIKDLLKFSSKQGIGNGKPEFIIWHKTKELVIIIECKSLSKFHISENLDSPKEYAVDGALHYARNLKDNYNVIALGVSGQSLDDIKISAYSWLKNDKRYIPRKFNDLVSFDEYLSIFEISKKPISENELIKYSRELHNAMRDEAKLKETEKPLLVSALLLALDNDGFRAQYKSILDGNILARTIIIFIEEALKNSNLDNTKISVLKREFEGVVNKQELLNGKIVLTDSSYNNNNNLLFKFLSDLEEKVYPFMKEIRNIDLVGKFYSEFVRYTGGDGKGLGIVLTPKHITTLFAKLADVNYKSTVLDICVGTGGFLIAALEKMFNDKSKDLSVEEINSIYSKKLIGYESQDDIFALACSNMIIRGDGKTNLFCKNSLLENSKDINKKFNTNVGLINPPYSQKKEDEKELKFVLHMLDSLSKGGIGVAIVPVSTILSTNKKATNTLLKQKILENHKLEAVISMPEELFYPTATVTCILVFRAWEKNDKTILYSLKDDGFKKVKYIGRMDMGNWEKIEKTCLDAIKNKDVSNNFTTKLLELKYYDEWLPEAYIDSNYTKLSKKHFIRTIKEYATFLFNSEQIKVASADSLINEKYEINFDDWRFFNLGDENIFLINRAKGVKVNDYEEGNKIPFVTTTSSNNGIIKYVDEQEINDLNCKNVITIANNGSVGESFYQNSDFLATSDVTILKTIKYKMNPFLAMFLCTMIKWEKFRFNYGRKWGIDRMKQSYIFLPSRKVDDQYVPDFEYMELFIKSLIYSKHII</sequence>
<name>A0AAX3SWT9_SPICI</name>
<dbReference type="InterPro" id="IPR003356">
    <property type="entry name" value="DNA_methylase_A-5"/>
</dbReference>
<dbReference type="GO" id="GO:0032259">
    <property type="term" value="P:methylation"/>
    <property type="evidence" value="ECO:0007669"/>
    <property type="project" value="UniProtKB-KW"/>
</dbReference>
<comment type="catalytic activity">
    <reaction evidence="8">
        <text>a 2'-deoxyadenosine in DNA + S-adenosyl-L-methionine = an N(6)-methyl-2'-deoxyadenosine in DNA + S-adenosyl-L-homocysteine + H(+)</text>
        <dbReference type="Rhea" id="RHEA:15197"/>
        <dbReference type="Rhea" id="RHEA-COMP:12418"/>
        <dbReference type="Rhea" id="RHEA-COMP:12419"/>
        <dbReference type="ChEBI" id="CHEBI:15378"/>
        <dbReference type="ChEBI" id="CHEBI:57856"/>
        <dbReference type="ChEBI" id="CHEBI:59789"/>
        <dbReference type="ChEBI" id="CHEBI:90615"/>
        <dbReference type="ChEBI" id="CHEBI:90616"/>
        <dbReference type="EC" id="2.1.1.72"/>
    </reaction>
</comment>
<dbReference type="SUPFAM" id="SSF116734">
    <property type="entry name" value="DNA methylase specificity domain"/>
    <property type="match status" value="1"/>
</dbReference>
<evidence type="ECO:0000256" key="5">
    <source>
        <dbReference type="ARBA" id="ARBA00022691"/>
    </source>
</evidence>
<dbReference type="REBASE" id="709914">
    <property type="entry name" value="SciD4ORF6380P"/>
</dbReference>
<keyword evidence="5" id="KW-0949">S-adenosyl-L-methionine</keyword>
<keyword evidence="3 11" id="KW-0489">Methyltransferase</keyword>
<dbReference type="PANTHER" id="PTHR42933:SF1">
    <property type="entry name" value="SITE-SPECIFIC DNA-METHYLTRANSFERASE (ADENINE-SPECIFIC)"/>
    <property type="match status" value="1"/>
</dbReference>
<evidence type="ECO:0000256" key="4">
    <source>
        <dbReference type="ARBA" id="ARBA00022679"/>
    </source>
</evidence>
<evidence type="ECO:0000256" key="7">
    <source>
        <dbReference type="ARBA" id="ARBA00023125"/>
    </source>
</evidence>
<dbReference type="Pfam" id="PF01420">
    <property type="entry name" value="Methylase_S"/>
    <property type="match status" value="1"/>
</dbReference>
<dbReference type="GO" id="GO:0003677">
    <property type="term" value="F:DNA binding"/>
    <property type="evidence" value="ECO:0007669"/>
    <property type="project" value="UniProtKB-KW"/>
</dbReference>
<dbReference type="AlphaFoldDB" id="A0AAX3SWT9"/>
<evidence type="ECO:0000256" key="1">
    <source>
        <dbReference type="ARBA" id="ARBA00010923"/>
    </source>
</evidence>
<reference evidence="11 12" key="1">
    <citation type="submission" date="2022-04" db="EMBL/GenBank/DDBJ databases">
        <title>Whole genome of Spiroplasma citri.</title>
        <authorList>
            <person name="Khanchezar A."/>
            <person name="Izadpanah K."/>
            <person name="Taghavi M."/>
            <person name="Ghorbani A."/>
            <person name="Beven L."/>
        </authorList>
    </citation>
    <scope>NUCLEOTIDE SEQUENCE [LARGE SCALE GENOMIC DNA]</scope>
    <source>
        <strain evidence="11 12">D4</strain>
    </source>
</reference>
<dbReference type="SUPFAM" id="SSF53335">
    <property type="entry name" value="S-adenosyl-L-methionine-dependent methyltransferases"/>
    <property type="match status" value="1"/>
</dbReference>
<evidence type="ECO:0000259" key="10">
    <source>
        <dbReference type="Pfam" id="PF02384"/>
    </source>
</evidence>
<keyword evidence="12" id="KW-1185">Reference proteome</keyword>
<dbReference type="Proteomes" id="UP001214629">
    <property type="component" value="Chromosome"/>
</dbReference>
<dbReference type="EMBL" id="CP096246">
    <property type="protein sequence ID" value="WFG95725.1"/>
    <property type="molecule type" value="Genomic_DNA"/>
</dbReference>
<evidence type="ECO:0000256" key="2">
    <source>
        <dbReference type="ARBA" id="ARBA00011900"/>
    </source>
</evidence>
<evidence type="ECO:0000256" key="8">
    <source>
        <dbReference type="ARBA" id="ARBA00047942"/>
    </source>
</evidence>
<dbReference type="GO" id="GO:0009007">
    <property type="term" value="F:site-specific DNA-methyltransferase (adenine-specific) activity"/>
    <property type="evidence" value="ECO:0007669"/>
    <property type="project" value="UniProtKB-EC"/>
</dbReference>
<dbReference type="RefSeq" id="WP_277938211.1">
    <property type="nucleotide sequence ID" value="NZ_CP096246.1"/>
</dbReference>
<dbReference type="EC" id="2.1.1.72" evidence="2"/>
<dbReference type="InterPro" id="IPR044946">
    <property type="entry name" value="Restrct_endonuc_typeI_TRD_sf"/>
</dbReference>